<sequence length="108" mass="11844">MIAPDIELRALLLPESEPLTARPETHISACPDGPAYPRATQGRAAFFEFSAGILQRIGAHDFARRSPPITSHLRANVAVERNRPTVVSGWTISAIQRLREYASAERGP</sequence>
<dbReference type="Proteomes" id="UP001565471">
    <property type="component" value="Unassembled WGS sequence"/>
</dbReference>
<accession>A0ABV4F5L2</accession>
<reference evidence="1 2" key="1">
    <citation type="submission" date="2024-07" db="EMBL/GenBank/DDBJ databases">
        <title>Genomic Encyclopedia of Type Strains, Phase V (KMG-V): Genome sequencing to study the core and pangenomes of soil and plant-associated prokaryotes.</title>
        <authorList>
            <person name="Whitman W."/>
        </authorList>
    </citation>
    <scope>NUCLEOTIDE SEQUENCE [LARGE SCALE GENOMIC DNA]</scope>
    <source>
        <strain evidence="1 2">USDA 415</strain>
    </source>
</reference>
<evidence type="ECO:0000313" key="1">
    <source>
        <dbReference type="EMBL" id="MEY9318740.1"/>
    </source>
</evidence>
<evidence type="ECO:0000313" key="2">
    <source>
        <dbReference type="Proteomes" id="UP001565471"/>
    </source>
</evidence>
<dbReference type="EMBL" id="JBGBZA010000002">
    <property type="protein sequence ID" value="MEY9318740.1"/>
    <property type="molecule type" value="Genomic_DNA"/>
</dbReference>
<comment type="caution">
    <text evidence="1">The sequence shown here is derived from an EMBL/GenBank/DDBJ whole genome shotgun (WGS) entry which is preliminary data.</text>
</comment>
<keyword evidence="2" id="KW-1185">Reference proteome</keyword>
<gene>
    <name evidence="1" type="ORF">ABIF29_005539</name>
</gene>
<proteinExistence type="predicted"/>
<name>A0ABV4F5L2_BRAEL</name>
<organism evidence="1 2">
    <name type="scientific">Bradyrhizobium elkanii</name>
    <dbReference type="NCBI Taxonomy" id="29448"/>
    <lineage>
        <taxon>Bacteria</taxon>
        <taxon>Pseudomonadati</taxon>
        <taxon>Pseudomonadota</taxon>
        <taxon>Alphaproteobacteria</taxon>
        <taxon>Hyphomicrobiales</taxon>
        <taxon>Nitrobacteraceae</taxon>
        <taxon>Bradyrhizobium</taxon>
    </lineage>
</organism>
<protein>
    <submittedName>
        <fullName evidence="1">Uncharacterized protein</fullName>
    </submittedName>
</protein>